<evidence type="ECO:0000313" key="2">
    <source>
        <dbReference type="EMBL" id="MUK46033.1"/>
    </source>
</evidence>
<dbReference type="EMBL" id="BJTZ01000023">
    <property type="protein sequence ID" value="GEK15004.1"/>
    <property type="molecule type" value="Genomic_DNA"/>
</dbReference>
<evidence type="ECO:0000313" key="3">
    <source>
        <dbReference type="Proteomes" id="UP000321787"/>
    </source>
</evidence>
<reference evidence="1 3" key="1">
    <citation type="submission" date="2019-07" db="EMBL/GenBank/DDBJ databases">
        <title>Whole genome shotgun sequence of Aliivibrio fischeri NBRC 101058.</title>
        <authorList>
            <person name="Hosoyama A."/>
            <person name="Uohara A."/>
            <person name="Ohji S."/>
            <person name="Ichikawa N."/>
        </authorList>
    </citation>
    <scope>NUCLEOTIDE SEQUENCE [LARGE SCALE GENOMIC DNA]</scope>
    <source>
        <strain evidence="1 3">NBRC 101058</strain>
    </source>
</reference>
<dbReference type="Proteomes" id="UP000435323">
    <property type="component" value="Unassembled WGS sequence"/>
</dbReference>
<evidence type="ECO:0000313" key="4">
    <source>
        <dbReference type="Proteomes" id="UP000435323"/>
    </source>
</evidence>
<comment type="caution">
    <text evidence="2">The sequence shown here is derived from an EMBL/GenBank/DDBJ whole genome shotgun (WGS) entry which is preliminary data.</text>
</comment>
<gene>
    <name evidence="1" type="ORF">AFI02nite_30400</name>
    <name evidence="2" type="ORF">GNP77_11650</name>
</gene>
<dbReference type="AlphaFoldDB" id="A0A1B9PKI7"/>
<sequence length="49" mass="5194">MKKTKGQVLTKFAAFAAVFFLLAVIAAPKFLGSDSDAHASKSSLSLYSE</sequence>
<name>A0A1B9PKI7_ALIFS</name>
<reference evidence="2 4" key="2">
    <citation type="submission" date="2019-11" db="EMBL/GenBank/DDBJ databases">
        <title>Using colonization assays and comparative genomics to discover symbiosis behaviors and factors in Vibrio fischeri.</title>
        <authorList>
            <person name="Bongrand C."/>
            <person name="Moriano-Gutierrez S."/>
            <person name="Arevalo P."/>
            <person name="Mcfall-Ngai M."/>
            <person name="Visick K."/>
            <person name="Polz M.F."/>
            <person name="Ruby E.G."/>
        </authorList>
    </citation>
    <scope>NUCLEOTIDE SEQUENCE [LARGE SCALE GENOMIC DNA]</scope>
    <source>
        <strain evidence="2">Emors.3.2</strain>
        <strain evidence="4">emors.3.2</strain>
    </source>
</reference>
<organism evidence="2 4">
    <name type="scientific">Aliivibrio fischeri</name>
    <name type="common">Vibrio fischeri</name>
    <dbReference type="NCBI Taxonomy" id="668"/>
    <lineage>
        <taxon>Bacteria</taxon>
        <taxon>Pseudomonadati</taxon>
        <taxon>Pseudomonadota</taxon>
        <taxon>Gammaproteobacteria</taxon>
        <taxon>Vibrionales</taxon>
        <taxon>Vibrionaceae</taxon>
        <taxon>Aliivibrio</taxon>
    </lineage>
</organism>
<accession>A0A1B9PKI7</accession>
<evidence type="ECO:0000313" key="1">
    <source>
        <dbReference type="EMBL" id="GEK15004.1"/>
    </source>
</evidence>
<proteinExistence type="predicted"/>
<dbReference type="RefSeq" id="WP_005418549.1">
    <property type="nucleotide sequence ID" value="NZ_BJTZ01000023.1"/>
</dbReference>
<dbReference type="EMBL" id="WOBO01000013">
    <property type="protein sequence ID" value="MUK46033.1"/>
    <property type="molecule type" value="Genomic_DNA"/>
</dbReference>
<protein>
    <submittedName>
        <fullName evidence="2">Uncharacterized protein</fullName>
    </submittedName>
</protein>
<dbReference type="Proteomes" id="UP000321787">
    <property type="component" value="Unassembled WGS sequence"/>
</dbReference>